<gene>
    <name evidence="1" type="primary">rcbA</name>
    <name evidence="1" type="ORF">Xsto_03997</name>
</gene>
<reference evidence="1 2" key="1">
    <citation type="journal article" date="2017" name="Nat. Microbiol.">
        <title>Natural product diversity associated with the nematode symbionts Photorhabdus and Xenorhabdus.</title>
        <authorList>
            <person name="Tobias N.J."/>
            <person name="Wolff H."/>
            <person name="Djahanschiri B."/>
            <person name="Grundmann F."/>
            <person name="Kronenwerth M."/>
            <person name="Shi Y.M."/>
            <person name="Simonyi S."/>
            <person name="Grun P."/>
            <person name="Shapiro-Ilan D."/>
            <person name="Pidot S.J."/>
            <person name="Stinear T.P."/>
            <person name="Ebersberger I."/>
            <person name="Bode H.B."/>
        </authorList>
    </citation>
    <scope>NUCLEOTIDE SEQUENCE [LARGE SCALE GENOMIC DNA]</scope>
    <source>
        <strain evidence="1 2">DSM 17904</strain>
    </source>
</reference>
<accession>A0A2D0KAK7</accession>
<organism evidence="1 2">
    <name type="scientific">Xenorhabdus stockiae</name>
    <dbReference type="NCBI Taxonomy" id="351614"/>
    <lineage>
        <taxon>Bacteria</taxon>
        <taxon>Pseudomonadati</taxon>
        <taxon>Pseudomonadota</taxon>
        <taxon>Gammaproteobacteria</taxon>
        <taxon>Enterobacterales</taxon>
        <taxon>Morganellaceae</taxon>
        <taxon>Xenorhabdus</taxon>
    </lineage>
</organism>
<dbReference type="Pfam" id="PF06688">
    <property type="entry name" value="DUF1187"/>
    <property type="match status" value="1"/>
</dbReference>
<comment type="caution">
    <text evidence="1">The sequence shown here is derived from an EMBL/GenBank/DDBJ whole genome shotgun (WGS) entry which is preliminary data.</text>
</comment>
<keyword evidence="2" id="KW-1185">Reference proteome</keyword>
<protein>
    <submittedName>
        <fullName evidence="1">Double-strand break reduction protein</fullName>
    </submittedName>
</protein>
<evidence type="ECO:0000313" key="2">
    <source>
        <dbReference type="Proteomes" id="UP000222366"/>
    </source>
</evidence>
<dbReference type="AlphaFoldDB" id="A0A2D0KAK7"/>
<sequence length="64" mass="7355">MKYQITATITRAGGLPVTWLRNSDKKLTKKECEKMVSPRRRNMNADISVEKVELSNFVCRRVGV</sequence>
<evidence type="ECO:0000313" key="1">
    <source>
        <dbReference type="EMBL" id="PHM60461.1"/>
    </source>
</evidence>
<dbReference type="Proteomes" id="UP000222366">
    <property type="component" value="Unassembled WGS sequence"/>
</dbReference>
<name>A0A2D0KAK7_9GAMM</name>
<dbReference type="RefSeq" id="WP_099126186.1">
    <property type="nucleotide sequence ID" value="NZ_CAWNRH010000153.1"/>
</dbReference>
<dbReference type="EMBL" id="NJAJ01000074">
    <property type="protein sequence ID" value="PHM60461.1"/>
    <property type="molecule type" value="Genomic_DNA"/>
</dbReference>
<dbReference type="InterPro" id="IPR009572">
    <property type="entry name" value="DUF1187"/>
</dbReference>
<proteinExistence type="predicted"/>